<protein>
    <submittedName>
        <fullName evidence="2">Uncharacterized protein</fullName>
    </submittedName>
</protein>
<gene>
    <name evidence="2" type="ORF">J8A68_001729</name>
</gene>
<feature type="compositionally biased region" description="Acidic residues" evidence="1">
    <location>
        <begin position="68"/>
        <end position="81"/>
    </location>
</feature>
<evidence type="ECO:0000256" key="1">
    <source>
        <dbReference type="SAM" id="MobiDB-lite"/>
    </source>
</evidence>
<dbReference type="RefSeq" id="XP_049265006.1">
    <property type="nucleotide sequence ID" value="XM_049405407.1"/>
</dbReference>
<keyword evidence="3" id="KW-1185">Reference proteome</keyword>
<dbReference type="OrthoDB" id="4024724at2759"/>
<dbReference type="EMBL" id="JAGSYN010000065">
    <property type="protein sequence ID" value="KAG7664774.1"/>
    <property type="molecule type" value="Genomic_DNA"/>
</dbReference>
<feature type="compositionally biased region" description="Basic and acidic residues" evidence="1">
    <location>
        <begin position="120"/>
        <end position="140"/>
    </location>
</feature>
<evidence type="ECO:0000313" key="3">
    <source>
        <dbReference type="Proteomes" id="UP000694255"/>
    </source>
</evidence>
<proteinExistence type="predicted"/>
<name>A0A8J5V3S9_9ASCO</name>
<dbReference type="GeneID" id="73468530"/>
<accession>A0A8J5V3S9</accession>
<dbReference type="AlphaFoldDB" id="A0A8J5V3S9"/>
<feature type="region of interest" description="Disordered" evidence="1">
    <location>
        <begin position="66"/>
        <end position="140"/>
    </location>
</feature>
<comment type="caution">
    <text evidence="2">The sequence shown here is derived from an EMBL/GenBank/DDBJ whole genome shotgun (WGS) entry which is preliminary data.</text>
</comment>
<evidence type="ECO:0000313" key="2">
    <source>
        <dbReference type="EMBL" id="KAG7664774.1"/>
    </source>
</evidence>
<organism evidence="2 3">
    <name type="scientific">[Candida] subhashii</name>
    <dbReference type="NCBI Taxonomy" id="561895"/>
    <lineage>
        <taxon>Eukaryota</taxon>
        <taxon>Fungi</taxon>
        <taxon>Dikarya</taxon>
        <taxon>Ascomycota</taxon>
        <taxon>Saccharomycotina</taxon>
        <taxon>Pichiomycetes</taxon>
        <taxon>Debaryomycetaceae</taxon>
        <taxon>Spathaspora</taxon>
    </lineage>
</organism>
<sequence length="170" mass="18296">MIANSTHLSKRMFRSQRLVVVTILAGFVTLLIITALAGHHGGEIVRNVSNRVGLNEYSFKTSAAINNEDLDTDSDGMAEDVTEQHKEEQEEEEAVNMKATGGGKAKPVSDDKELAEELAETEKEALDAKEEAKAEAEAEAKAIAEDLEAEEDVEAAAIAKGEEPSLQIST</sequence>
<reference evidence="2 3" key="1">
    <citation type="journal article" date="2021" name="DNA Res.">
        <title>Genome analysis of Candida subhashii reveals its hybrid nature and dual mitochondrial genome conformations.</title>
        <authorList>
            <person name="Mixao V."/>
            <person name="Hegedusova E."/>
            <person name="Saus E."/>
            <person name="Pryszcz L.P."/>
            <person name="Cillingova A."/>
            <person name="Nosek J."/>
            <person name="Gabaldon T."/>
        </authorList>
    </citation>
    <scope>NUCLEOTIDE SEQUENCE [LARGE SCALE GENOMIC DNA]</scope>
    <source>
        <strain evidence="2 3">CBS 10753</strain>
    </source>
</reference>
<dbReference type="Proteomes" id="UP000694255">
    <property type="component" value="Unassembled WGS sequence"/>
</dbReference>